<sequence>MVEQHVKPTIGEEDTHVRVVLRIPEDDAESF</sequence>
<dbReference type="Proteomes" id="UP000238823">
    <property type="component" value="Unassembled WGS sequence"/>
</dbReference>
<comment type="caution">
    <text evidence="1">The sequence shown here is derived from an EMBL/GenBank/DDBJ whole genome shotgun (WGS) entry which is preliminary data.</text>
</comment>
<evidence type="ECO:0000313" key="2">
    <source>
        <dbReference type="Proteomes" id="UP000238823"/>
    </source>
</evidence>
<reference evidence="1 2" key="1">
    <citation type="submission" date="2018-03" db="EMBL/GenBank/DDBJ databases">
        <title>Draft Genome Sequences of the Obligatory Marine Myxobacteria Enhygromyxa salina SWB007.</title>
        <authorList>
            <person name="Poehlein A."/>
            <person name="Moghaddam J.A."/>
            <person name="Harms H."/>
            <person name="Alanjari M."/>
            <person name="Koenig G.M."/>
            <person name="Daniel R."/>
            <person name="Schaeberle T.F."/>
        </authorList>
    </citation>
    <scope>NUCLEOTIDE SEQUENCE [LARGE SCALE GENOMIC DNA]</scope>
    <source>
        <strain evidence="1 2">SWB007</strain>
    </source>
</reference>
<dbReference type="AlphaFoldDB" id="A0A2S9XTC0"/>
<organism evidence="1 2">
    <name type="scientific">Enhygromyxa salina</name>
    <dbReference type="NCBI Taxonomy" id="215803"/>
    <lineage>
        <taxon>Bacteria</taxon>
        <taxon>Pseudomonadati</taxon>
        <taxon>Myxococcota</taxon>
        <taxon>Polyangia</taxon>
        <taxon>Nannocystales</taxon>
        <taxon>Nannocystaceae</taxon>
        <taxon>Enhygromyxa</taxon>
    </lineage>
</organism>
<accession>A0A2S9XTC0</accession>
<gene>
    <name evidence="1" type="ORF">ENSA7_69070</name>
</gene>
<dbReference type="EMBL" id="PVNL01000135">
    <property type="protein sequence ID" value="PRP96093.1"/>
    <property type="molecule type" value="Genomic_DNA"/>
</dbReference>
<evidence type="ECO:0000313" key="1">
    <source>
        <dbReference type="EMBL" id="PRP96093.1"/>
    </source>
</evidence>
<protein>
    <submittedName>
        <fullName evidence="1">Uncharacterized protein</fullName>
    </submittedName>
</protein>
<proteinExistence type="predicted"/>
<name>A0A2S9XTC0_9BACT</name>